<dbReference type="PANTHER" id="PTHR21666">
    <property type="entry name" value="PEPTIDASE-RELATED"/>
    <property type="match status" value="1"/>
</dbReference>
<sequence length="401" mass="41655">MSIRDRNTRLPARILALGLGASLLAGCQSGWDYDFRDMGGGNQPVRVESAPRPDPDSRGVISYANYQVAVARRGDSLGDVANRVGLPAEELARHNGIARDARLREGEILALPRRVPEIGGGMAVGVAGGAATGGFRGDGEIDITTIAGDAIQRSGQQSAPAAAAAPAAPRGQEPTRHRVERGETAYSIARLYNVTPRALADWNGLGPDMAVREGQFLLIPTPAREVAAAPAVVATTRPGAGSTAPTPPSAATPLPREQTTTPAAAPPAAAAAPASPQMKTESSSQPRFAMPVQGSIIRGYQKGKNDGIDISARAGSPVKAAADGTVAAITRDTEQVPILVVRHPDNMLSVYANIDGIAVEKGASVKRGQTVAQVRAGNPAFVHFEIRKGFESVDPMPYLTP</sequence>
<feature type="compositionally biased region" description="Low complexity" evidence="1">
    <location>
        <begin position="262"/>
        <end position="274"/>
    </location>
</feature>
<feature type="region of interest" description="Disordered" evidence="1">
    <location>
        <begin position="153"/>
        <end position="180"/>
    </location>
</feature>
<dbReference type="RefSeq" id="WP_153747754.1">
    <property type="nucleotide sequence ID" value="NZ_BAAADI010000026.1"/>
</dbReference>
<feature type="domain" description="LysM" evidence="3">
    <location>
        <begin position="175"/>
        <end position="219"/>
    </location>
</feature>
<dbReference type="AlphaFoldDB" id="A0A844B2W1"/>
<dbReference type="EMBL" id="WJPO01000005">
    <property type="protein sequence ID" value="MRH20441.1"/>
    <property type="molecule type" value="Genomic_DNA"/>
</dbReference>
<dbReference type="PROSITE" id="PS51782">
    <property type="entry name" value="LYSM"/>
    <property type="match status" value="1"/>
</dbReference>
<evidence type="ECO:0000259" key="3">
    <source>
        <dbReference type="PROSITE" id="PS51782"/>
    </source>
</evidence>
<dbReference type="InterPro" id="IPR016047">
    <property type="entry name" value="M23ase_b-sheet_dom"/>
</dbReference>
<dbReference type="PANTHER" id="PTHR21666:SF270">
    <property type="entry name" value="MUREIN HYDROLASE ACTIVATOR ENVC"/>
    <property type="match status" value="1"/>
</dbReference>
<feature type="region of interest" description="Disordered" evidence="1">
    <location>
        <begin position="236"/>
        <end position="287"/>
    </location>
</feature>
<keyword evidence="5" id="KW-1185">Reference proteome</keyword>
<evidence type="ECO:0000313" key="5">
    <source>
        <dbReference type="Proteomes" id="UP000466730"/>
    </source>
</evidence>
<evidence type="ECO:0000256" key="1">
    <source>
        <dbReference type="SAM" id="MobiDB-lite"/>
    </source>
</evidence>
<dbReference type="Pfam" id="PF01476">
    <property type="entry name" value="LysM"/>
    <property type="match status" value="2"/>
</dbReference>
<feature type="signal peptide" evidence="2">
    <location>
        <begin position="1"/>
        <end position="25"/>
    </location>
</feature>
<dbReference type="Pfam" id="PF01551">
    <property type="entry name" value="Peptidase_M23"/>
    <property type="match status" value="1"/>
</dbReference>
<dbReference type="SUPFAM" id="SSF54106">
    <property type="entry name" value="LysM domain"/>
    <property type="match status" value="2"/>
</dbReference>
<protein>
    <submittedName>
        <fullName evidence="4">Peptidoglycan DD-metalloendopeptidase family protein</fullName>
    </submittedName>
</protein>
<dbReference type="InterPro" id="IPR011055">
    <property type="entry name" value="Dup_hybrid_motif"/>
</dbReference>
<dbReference type="PROSITE" id="PS51257">
    <property type="entry name" value="PROKAR_LIPOPROTEIN"/>
    <property type="match status" value="1"/>
</dbReference>
<dbReference type="GO" id="GO:0004222">
    <property type="term" value="F:metalloendopeptidase activity"/>
    <property type="evidence" value="ECO:0007669"/>
    <property type="project" value="TreeGrafter"/>
</dbReference>
<proteinExistence type="predicted"/>
<dbReference type="SUPFAM" id="SSF51261">
    <property type="entry name" value="Duplicated hybrid motif"/>
    <property type="match status" value="1"/>
</dbReference>
<feature type="chain" id="PRO_5032466235" evidence="2">
    <location>
        <begin position="26"/>
        <end position="401"/>
    </location>
</feature>
<comment type="caution">
    <text evidence="4">The sequence shown here is derived from an EMBL/GenBank/DDBJ whole genome shotgun (WGS) entry which is preliminary data.</text>
</comment>
<gene>
    <name evidence="4" type="ORF">GH815_05495</name>
</gene>
<dbReference type="Proteomes" id="UP000466730">
    <property type="component" value="Unassembled WGS sequence"/>
</dbReference>
<evidence type="ECO:0000256" key="2">
    <source>
        <dbReference type="SAM" id="SignalP"/>
    </source>
</evidence>
<dbReference type="InterPro" id="IPR018392">
    <property type="entry name" value="LysM"/>
</dbReference>
<dbReference type="OrthoDB" id="9795421at2"/>
<feature type="compositionally biased region" description="Low complexity" evidence="1">
    <location>
        <begin position="159"/>
        <end position="169"/>
    </location>
</feature>
<dbReference type="Gene3D" id="2.70.70.10">
    <property type="entry name" value="Glucose Permease (Domain IIA)"/>
    <property type="match status" value="1"/>
</dbReference>
<dbReference type="InterPro" id="IPR050570">
    <property type="entry name" value="Cell_wall_metabolism_enzyme"/>
</dbReference>
<dbReference type="Gene3D" id="3.10.350.10">
    <property type="entry name" value="LysM domain"/>
    <property type="match status" value="2"/>
</dbReference>
<name>A0A844B2W1_9RHOB</name>
<dbReference type="CDD" id="cd12797">
    <property type="entry name" value="M23_peptidase"/>
    <property type="match status" value="1"/>
</dbReference>
<dbReference type="CDD" id="cd00118">
    <property type="entry name" value="LysM"/>
    <property type="match status" value="1"/>
</dbReference>
<dbReference type="SMART" id="SM00257">
    <property type="entry name" value="LysM"/>
    <property type="match status" value="2"/>
</dbReference>
<dbReference type="InterPro" id="IPR036779">
    <property type="entry name" value="LysM_dom_sf"/>
</dbReference>
<reference evidence="4 5" key="1">
    <citation type="submission" date="2019-11" db="EMBL/GenBank/DDBJ databases">
        <title>Draft Whole-Genome sequence of the marine photosynthetic bacterium Rhodovulum strictum DSM 11289.</title>
        <authorList>
            <person name="Kyndt J.A."/>
            <person name="Meyer T.E."/>
        </authorList>
    </citation>
    <scope>NUCLEOTIDE SEQUENCE [LARGE SCALE GENOMIC DNA]</scope>
    <source>
        <strain evidence="4 5">DSM 11289</strain>
    </source>
</reference>
<accession>A0A844B2W1</accession>
<evidence type="ECO:0000313" key="4">
    <source>
        <dbReference type="EMBL" id="MRH20441.1"/>
    </source>
</evidence>
<feature type="compositionally biased region" description="Polar residues" evidence="1">
    <location>
        <begin position="277"/>
        <end position="286"/>
    </location>
</feature>
<organism evidence="4 5">
    <name type="scientific">Rhodovulum strictum</name>
    <dbReference type="NCBI Taxonomy" id="58314"/>
    <lineage>
        <taxon>Bacteria</taxon>
        <taxon>Pseudomonadati</taxon>
        <taxon>Pseudomonadota</taxon>
        <taxon>Alphaproteobacteria</taxon>
        <taxon>Rhodobacterales</taxon>
        <taxon>Paracoccaceae</taxon>
        <taxon>Rhodovulum</taxon>
    </lineage>
</organism>
<keyword evidence="2" id="KW-0732">Signal</keyword>